<dbReference type="Proteomes" id="UP000298484">
    <property type="component" value="Unassembled WGS sequence"/>
</dbReference>
<dbReference type="EMBL" id="SRHY01000073">
    <property type="protein sequence ID" value="TFJ90672.1"/>
    <property type="molecule type" value="Genomic_DNA"/>
</dbReference>
<keyword evidence="3" id="KW-1185">Reference proteome</keyword>
<evidence type="ECO:0000313" key="2">
    <source>
        <dbReference type="EMBL" id="TFJ90672.1"/>
    </source>
</evidence>
<keyword evidence="1" id="KW-0472">Membrane</keyword>
<protein>
    <submittedName>
        <fullName evidence="2">Uncharacterized protein</fullName>
    </submittedName>
</protein>
<gene>
    <name evidence="2" type="ORF">E4U82_19070</name>
</gene>
<reference evidence="2 3" key="1">
    <citation type="submission" date="2019-03" db="EMBL/GenBank/DDBJ databases">
        <title>Genome sequence of Lentibacillus salicampi ATCC BAA-719.</title>
        <authorList>
            <person name="Maclea K.S."/>
            <person name="Simoes Junior M."/>
        </authorList>
    </citation>
    <scope>NUCLEOTIDE SEQUENCE [LARGE SCALE GENOMIC DNA]</scope>
    <source>
        <strain evidence="2 3">ATCC BAA-719</strain>
    </source>
</reference>
<comment type="caution">
    <text evidence="2">The sequence shown here is derived from an EMBL/GenBank/DDBJ whole genome shotgun (WGS) entry which is preliminary data.</text>
</comment>
<proteinExistence type="predicted"/>
<evidence type="ECO:0000313" key="3">
    <source>
        <dbReference type="Proteomes" id="UP000298484"/>
    </source>
</evidence>
<dbReference type="AlphaFoldDB" id="A0A4Y9A8K4"/>
<dbReference type="OrthoDB" id="2660529at2"/>
<name>A0A4Y9A8K4_9BACI</name>
<feature type="transmembrane region" description="Helical" evidence="1">
    <location>
        <begin position="7"/>
        <end position="29"/>
    </location>
</feature>
<accession>A0A4Y9A8K4</accession>
<organism evidence="2 3">
    <name type="scientific">Lentibacillus salicampi</name>
    <dbReference type="NCBI Taxonomy" id="175306"/>
    <lineage>
        <taxon>Bacteria</taxon>
        <taxon>Bacillati</taxon>
        <taxon>Bacillota</taxon>
        <taxon>Bacilli</taxon>
        <taxon>Bacillales</taxon>
        <taxon>Bacillaceae</taxon>
        <taxon>Lentibacillus</taxon>
    </lineage>
</organism>
<keyword evidence="1" id="KW-0812">Transmembrane</keyword>
<feature type="transmembrane region" description="Helical" evidence="1">
    <location>
        <begin position="41"/>
        <end position="63"/>
    </location>
</feature>
<feature type="transmembrane region" description="Helical" evidence="1">
    <location>
        <begin position="75"/>
        <end position="97"/>
    </location>
</feature>
<feature type="transmembrane region" description="Helical" evidence="1">
    <location>
        <begin position="109"/>
        <end position="127"/>
    </location>
</feature>
<dbReference type="RefSeq" id="WP_135111827.1">
    <property type="nucleotide sequence ID" value="NZ_SRHY01000073.1"/>
</dbReference>
<evidence type="ECO:0000256" key="1">
    <source>
        <dbReference type="SAM" id="Phobius"/>
    </source>
</evidence>
<keyword evidence="1" id="KW-1133">Transmembrane helix</keyword>
<sequence>MSFFGKLNVVSALYAFVLFIAIELMLNVYRIARVTGWELEIVTKAGIAIYIIGFIFSTALFIIITKKWMEARNAIFWSTLLWVPYFVLFIFTFATLFPINNPGDEPNPGVGLLIIGALLFYPVYLLFINVFGSGLGITEDENTI</sequence>